<sequence>MTPLALIAYLATGALAGLLAGLFGVGGGAIIVPALLALFAWLPLHGDWAPHQAVATSLATIVATGAISAYTHHRRGAVDWSLFRWLGTGLLLGAGLGAFAGAWIAPLWLQRLFAGFLLYAGLRMFLRPVRPRPRPRPGSTRLLGAGLGFGTLSALLGVGGGILVVPFLARHGVAMRHAIGTASACGVPIAAAGTLGFVLSGWQQSGLLAHSLGFVYWPAALAIVSTSMPSASLGARLAHHLPTATLKRLFAGLLILVGLGLLIG</sequence>
<feature type="transmembrane region" description="Helical" evidence="6">
    <location>
        <begin position="214"/>
        <end position="233"/>
    </location>
</feature>
<keyword evidence="4 6" id="KW-1133">Transmembrane helix</keyword>
<comment type="similarity">
    <text evidence="2 6">Belongs to the 4-toluene sulfonate uptake permease (TSUP) (TC 2.A.102) family.</text>
</comment>
<comment type="subcellular location">
    <subcellularLocation>
        <location evidence="6">Cell membrane</location>
        <topology evidence="6">Multi-pass membrane protein</topology>
    </subcellularLocation>
    <subcellularLocation>
        <location evidence="1">Membrane</location>
        <topology evidence="1">Multi-pass membrane protein</topology>
    </subcellularLocation>
</comment>
<dbReference type="GO" id="GO:0005886">
    <property type="term" value="C:plasma membrane"/>
    <property type="evidence" value="ECO:0007669"/>
    <property type="project" value="UniProtKB-SubCell"/>
</dbReference>
<evidence type="ECO:0000313" key="8">
    <source>
        <dbReference type="Proteomes" id="UP001296967"/>
    </source>
</evidence>
<feature type="transmembrane region" description="Helical" evidence="6">
    <location>
        <begin position="82"/>
        <end position="102"/>
    </location>
</feature>
<evidence type="ECO:0000256" key="5">
    <source>
        <dbReference type="ARBA" id="ARBA00023136"/>
    </source>
</evidence>
<feature type="transmembrane region" description="Helical" evidence="6">
    <location>
        <begin position="108"/>
        <end position="126"/>
    </location>
</feature>
<evidence type="ECO:0000313" key="7">
    <source>
        <dbReference type="EMBL" id="MBK5930944.1"/>
    </source>
</evidence>
<dbReference type="Pfam" id="PF01925">
    <property type="entry name" value="TauE"/>
    <property type="match status" value="1"/>
</dbReference>
<dbReference type="Proteomes" id="UP001296967">
    <property type="component" value="Unassembled WGS sequence"/>
</dbReference>
<organism evidence="7 8">
    <name type="scientific">Halochromatium salexigens</name>
    <name type="common">Chromatium salexigens</name>
    <dbReference type="NCBI Taxonomy" id="49447"/>
    <lineage>
        <taxon>Bacteria</taxon>
        <taxon>Pseudomonadati</taxon>
        <taxon>Pseudomonadota</taxon>
        <taxon>Gammaproteobacteria</taxon>
        <taxon>Chromatiales</taxon>
        <taxon>Chromatiaceae</taxon>
        <taxon>Halochromatium</taxon>
    </lineage>
</organism>
<dbReference type="RefSeq" id="WP_201245771.1">
    <property type="nucleotide sequence ID" value="NZ_NHSF01000059.1"/>
</dbReference>
<keyword evidence="3 6" id="KW-0812">Transmembrane</keyword>
<evidence type="ECO:0000256" key="3">
    <source>
        <dbReference type="ARBA" id="ARBA00022692"/>
    </source>
</evidence>
<comment type="caution">
    <text evidence="7">The sequence shown here is derived from an EMBL/GenBank/DDBJ whole genome shotgun (WGS) entry which is preliminary data.</text>
</comment>
<reference evidence="7" key="2">
    <citation type="journal article" date="2020" name="Microorganisms">
        <title>Osmotic Adaptation and Compatible Solute Biosynthesis of Phototrophic Bacteria as Revealed from Genome Analyses.</title>
        <authorList>
            <person name="Imhoff J.F."/>
            <person name="Rahn T."/>
            <person name="Kunzel S."/>
            <person name="Keller A."/>
            <person name="Neulinger S.C."/>
        </authorList>
    </citation>
    <scope>NUCLEOTIDE SEQUENCE</scope>
    <source>
        <strain evidence="7">DSM 4395</strain>
    </source>
</reference>
<accession>A0AAJ0XFG5</accession>
<proteinExistence type="inferred from homology"/>
<feature type="transmembrane region" description="Helical" evidence="6">
    <location>
        <begin position="181"/>
        <end position="202"/>
    </location>
</feature>
<dbReference type="PANTHER" id="PTHR43483">
    <property type="entry name" value="MEMBRANE TRANSPORTER PROTEIN HI_0806-RELATED"/>
    <property type="match status" value="1"/>
</dbReference>
<feature type="transmembrane region" description="Helical" evidence="6">
    <location>
        <begin position="52"/>
        <end position="70"/>
    </location>
</feature>
<gene>
    <name evidence="7" type="ORF">CCR82_10515</name>
</gene>
<evidence type="ECO:0000256" key="4">
    <source>
        <dbReference type="ARBA" id="ARBA00022989"/>
    </source>
</evidence>
<dbReference type="InterPro" id="IPR002781">
    <property type="entry name" value="TM_pro_TauE-like"/>
</dbReference>
<keyword evidence="6" id="KW-1003">Cell membrane</keyword>
<dbReference type="AlphaFoldDB" id="A0AAJ0XFG5"/>
<dbReference type="EMBL" id="NHSF01000059">
    <property type="protein sequence ID" value="MBK5930944.1"/>
    <property type="molecule type" value="Genomic_DNA"/>
</dbReference>
<feature type="transmembrane region" description="Helical" evidence="6">
    <location>
        <begin position="147"/>
        <end position="169"/>
    </location>
</feature>
<evidence type="ECO:0000256" key="2">
    <source>
        <dbReference type="ARBA" id="ARBA00009142"/>
    </source>
</evidence>
<name>A0AAJ0XFG5_HALSE</name>
<dbReference type="PANTHER" id="PTHR43483:SF3">
    <property type="entry name" value="MEMBRANE TRANSPORTER PROTEIN HI_0806-RELATED"/>
    <property type="match status" value="1"/>
</dbReference>
<feature type="transmembrane region" description="Helical" evidence="6">
    <location>
        <begin position="245"/>
        <end position="263"/>
    </location>
</feature>
<evidence type="ECO:0000256" key="1">
    <source>
        <dbReference type="ARBA" id="ARBA00004141"/>
    </source>
</evidence>
<reference evidence="7" key="1">
    <citation type="submission" date="2017-05" db="EMBL/GenBank/DDBJ databases">
        <authorList>
            <person name="Imhoff J.F."/>
            <person name="Rahn T."/>
            <person name="Kuenzel S."/>
            <person name="Neulinger S.C."/>
        </authorList>
    </citation>
    <scope>NUCLEOTIDE SEQUENCE</scope>
    <source>
        <strain evidence="7">DSM 4395</strain>
    </source>
</reference>
<evidence type="ECO:0000256" key="6">
    <source>
        <dbReference type="RuleBase" id="RU363041"/>
    </source>
</evidence>
<keyword evidence="5 6" id="KW-0472">Membrane</keyword>
<keyword evidence="8" id="KW-1185">Reference proteome</keyword>
<protein>
    <recommendedName>
        <fullName evidence="6">Probable membrane transporter protein</fullName>
    </recommendedName>
</protein>